<dbReference type="Proteomes" id="UP000054893">
    <property type="component" value="Unassembled WGS sequence"/>
</dbReference>
<dbReference type="InterPro" id="IPR018310">
    <property type="entry name" value="Put_endonuclease_Z1-dom"/>
</dbReference>
<organism evidence="2 3">
    <name type="scientific">Caballeronia sordidicola</name>
    <name type="common">Burkholderia sordidicola</name>
    <dbReference type="NCBI Taxonomy" id="196367"/>
    <lineage>
        <taxon>Bacteria</taxon>
        <taxon>Pseudomonadati</taxon>
        <taxon>Pseudomonadota</taxon>
        <taxon>Betaproteobacteria</taxon>
        <taxon>Burkholderiales</taxon>
        <taxon>Burkholderiaceae</taxon>
        <taxon>Caballeronia</taxon>
    </lineage>
</organism>
<dbReference type="AlphaFoldDB" id="A0A158HGI8"/>
<accession>A0A158HGI8</accession>
<sequence>MINDSNAFKAVLSFLRVQIDGELNGRIVVSEGYLADAVGRFGVPFSLNELDQGRLVKHLETIYMTKQEDGHLLQGSFKQWYPSAKASIDFHYWRRLEKHWKDNSVLPIEVVKSVDQVTDEIIGLLGNPKDKESWNRRRGLVMGHVQMGKTTNYSALISKAADAGYRIIIVLAGLTNSLRYQTQVRLDKTFVGKSSISDATHSKIYPVARVFAGERPDYVARHPYCGTSQLSDFNSAFANTGGAHEGNFADPILFVTKKNPKVLAKLAEWLSGLRQDQKLDGPMLLIDDEADNASVNTNENPNIATAINQCIRGILHTTKQSTYVGYTATPFANIFIDPDTTDGLDREDLFPADFIKSLDPPDNYVGASRLFGEDGDLLQPCVCKIPTDYADVLPVKHLGAWKVPRLPASLLDALREYVLARAVRISRGDGNESSAFLVNVSRFNAVQAQVRDFLDVALAELVSAIESWSMASWEQSAAMLELKRVWDREYEGTIELDWDAVRPYLKASVTPMETRLVNMKGGGIDYESAPPTGLHLIAVGGLALARGLTLDGLLVSYVLRNVGAADTLLQMGRWFGYRPGFENICRVHVTESLVGHFEEVSASVEELRADFQRMALLGKTPLEFGLKVRQSPTGISITASNKMRAATEISLAEDFSNRHVQAYSVYDSKDINGKNLDVFKTFYAKIGSVSKEQVPEEGNARVWTGVPVSEVVRLLKAFELPQTEFSVLEAGGASLIAAYIEDRQKTELASWDVAIPYVKLRPADGALPFEYARDGFGGQTYYRSRTSAVKEDDLVKITKKNAVAFGDDDLLYGEDRNEVQARADAIKQRAVDAKVKSPSSAVRLAMSRTRPLLVVHLLRLASKDKDVTFDFDPELPVVTLSLVFPGTGVLCRERRYHATPRLMQLLAERRKESESDEVLDDE</sequence>
<evidence type="ECO:0000259" key="1">
    <source>
        <dbReference type="Pfam" id="PF10593"/>
    </source>
</evidence>
<evidence type="ECO:0000313" key="3">
    <source>
        <dbReference type="Proteomes" id="UP000054893"/>
    </source>
</evidence>
<dbReference type="OrthoDB" id="436461at2"/>
<dbReference type="RefSeq" id="WP_060857659.1">
    <property type="nucleotide sequence ID" value="NZ_FCOC02000016.1"/>
</dbReference>
<reference evidence="2 3" key="1">
    <citation type="submission" date="2016-01" db="EMBL/GenBank/DDBJ databases">
        <authorList>
            <person name="Oliw E.H."/>
        </authorList>
    </citation>
    <scope>NUCLEOTIDE SEQUENCE [LARGE SCALE GENOMIC DNA]</scope>
    <source>
        <strain evidence="2">LMG 22029</strain>
    </source>
</reference>
<evidence type="ECO:0000313" key="2">
    <source>
        <dbReference type="EMBL" id="SAL43081.1"/>
    </source>
</evidence>
<dbReference type="EMBL" id="FCOC02000016">
    <property type="protein sequence ID" value="SAL43081.1"/>
    <property type="molecule type" value="Genomic_DNA"/>
</dbReference>
<gene>
    <name evidence="2" type="ORF">AWB64_04585</name>
</gene>
<name>A0A158HGI8_CABSO</name>
<protein>
    <submittedName>
        <fullName evidence="2">Z1 domain protein</fullName>
    </submittedName>
</protein>
<dbReference type="Pfam" id="PF10593">
    <property type="entry name" value="Z1"/>
    <property type="match status" value="1"/>
</dbReference>
<feature type="domain" description="Putative endonuclease Z1" evidence="1">
    <location>
        <begin position="409"/>
        <end position="632"/>
    </location>
</feature>
<proteinExistence type="predicted"/>